<evidence type="ECO:0000259" key="2">
    <source>
        <dbReference type="Pfam" id="PF22124"/>
    </source>
</evidence>
<dbReference type="Gene3D" id="1.50.10.10">
    <property type="match status" value="1"/>
</dbReference>
<dbReference type="STRING" id="137265.SAMN05421684_4489"/>
<feature type="signal peptide" evidence="1">
    <location>
        <begin position="1"/>
        <end position="35"/>
    </location>
</feature>
<dbReference type="Gene3D" id="2.80.10.50">
    <property type="match status" value="1"/>
</dbReference>
<sequence length="1047" mass="113796">MKVRSPNWRPTLRASVLLLVLTGGLVVTGPGPALAAPTDAAYNAGTGALNVDYANYLSKHDIVYNRPNTNPLHGLTVGNGKTGAMVWNQNGLTAQVSGVDLAQQSTYAAGNLNLFTSPQLDSGYTTFQQRLSLYDGTLTTKYDSNRTVTVLGAPNSEVMGIHVEDSRPGVTSIGLDLSLWDMNTVQNIADVPNLTTWRTVSTFADSTGVGLSRGQADPNNFGYTFAATVEGAAYTSQAVNGTRVRLNITPTSSYTIWFTAASRVNSPGQNSVQQAKNQLAAVKATGYTSTLNAYKNWWHAFWAKSFVQYGGSADNDYLENAYYLFTYMIAAGGYGNYPLHFINGNFRATQDNSKWSNGYWYWNQRDVYNSFYSSNHTELMRTFNNLYSRNYAAIKSYTQTRYGSDSLWVPETMGWDGNARGTINSDYVNDTYSTGTEAAYNMYLYYRYTNDTAYLQNVAYPYMRDAARFYQNRLSRNGAQYYMASSNAHETYWDVKNALTDLAAIRLLYPLTIQVSTQLGLDSGLRAGWQDVLNNLAPYQISNGAYLPHDPPTSPTRNGENVALELVWPYDQSGIGFPDTQTSINTWNVRPHPYGNVWANDHVHAARLGLGPQAQSGMKTMLQKYQNYPNGMTNNTNGVYEYIGIHLAAMNESLMQSYNDKIRVFPAIPSDSGFVGKFTLLAKDGFLVSAEREAQETKYVGIRSLHGKQARVVNPWGTQQIRVRRTSDNAIITTVSAAEVTWATAANTSYVVERVAKPLTSYSATTLTGTANQGAKSLSGTASTFGLGPAGQGGLVNDTDLTYGANWYHTTARGYGDYNDDTHHSNTVNAEASYTFNGTGVEYLSERFSDMGNVDVYLDGTFQANVNLNVTGARQAQQVVWSRTGLTNGQHTIRIVNKTTSVGMIDALRILTGGGSNPTGGTALRAAANNLYVTAAGTAPLIASAATIGGSERFDVVDLGGGNVGLRSRANNMFVCAENAGANPLVANRASAGAWETFTRVNNSDGTISLRANVNTKYVVAENGGAGNLIANRDAIGPWEKFTLVAG</sequence>
<dbReference type="Gene3D" id="2.60.120.260">
    <property type="entry name" value="Galactose-binding domain-like"/>
    <property type="match status" value="1"/>
</dbReference>
<gene>
    <name evidence="3" type="ORF">SAMN05421684_4489</name>
</gene>
<dbReference type="CDD" id="cd00257">
    <property type="entry name" value="beta-trefoil_FSCN-like"/>
    <property type="match status" value="1"/>
</dbReference>
<proteinExistence type="predicted"/>
<keyword evidence="4" id="KW-1185">Reference proteome</keyword>
<dbReference type="SUPFAM" id="SSF48208">
    <property type="entry name" value="Six-hairpin glycosidases"/>
    <property type="match status" value="1"/>
</dbReference>
<dbReference type="InterPro" id="IPR008928">
    <property type="entry name" value="6-hairpin_glycosidase_sf"/>
</dbReference>
<feature type="chain" id="PRO_5011662020" description="Glycosyl hydrolase family 95 catalytic domain-containing protein" evidence="1">
    <location>
        <begin position="36"/>
        <end position="1047"/>
    </location>
</feature>
<dbReference type="Proteomes" id="UP000199632">
    <property type="component" value="Unassembled WGS sequence"/>
</dbReference>
<dbReference type="GO" id="GO:0004560">
    <property type="term" value="F:alpha-L-fucosidase activity"/>
    <property type="evidence" value="ECO:0007669"/>
    <property type="project" value="TreeGrafter"/>
</dbReference>
<dbReference type="EMBL" id="FNQB01000002">
    <property type="protein sequence ID" value="SDZ32206.1"/>
    <property type="molecule type" value="Genomic_DNA"/>
</dbReference>
<dbReference type="RefSeq" id="WP_090795912.1">
    <property type="nucleotide sequence ID" value="NZ_BOND01000020.1"/>
</dbReference>
<accession>A0A1H3S2I7</accession>
<dbReference type="Gene3D" id="2.60.40.1180">
    <property type="entry name" value="Golgi alpha-mannosidase II"/>
    <property type="match status" value="1"/>
</dbReference>
<dbReference type="PANTHER" id="PTHR31084">
    <property type="entry name" value="ALPHA-L-FUCOSIDASE 2"/>
    <property type="match status" value="1"/>
</dbReference>
<dbReference type="OrthoDB" id="9816459at2"/>
<dbReference type="Pfam" id="PF22124">
    <property type="entry name" value="Glyco_hydro_95_cat"/>
    <property type="match status" value="1"/>
</dbReference>
<name>A0A1H3S2I7_9ACTN</name>
<protein>
    <recommendedName>
        <fullName evidence="2">Glycosyl hydrolase family 95 catalytic domain-containing protein</fullName>
    </recommendedName>
</protein>
<dbReference type="AlphaFoldDB" id="A0A1H3S2I7"/>
<evidence type="ECO:0000313" key="4">
    <source>
        <dbReference type="Proteomes" id="UP000199632"/>
    </source>
</evidence>
<dbReference type="InterPro" id="IPR013780">
    <property type="entry name" value="Glyco_hydro_b"/>
</dbReference>
<dbReference type="GO" id="GO:0005975">
    <property type="term" value="P:carbohydrate metabolic process"/>
    <property type="evidence" value="ECO:0007669"/>
    <property type="project" value="InterPro"/>
</dbReference>
<dbReference type="SUPFAM" id="SSF50405">
    <property type="entry name" value="Actin-crosslinking proteins"/>
    <property type="match status" value="1"/>
</dbReference>
<reference evidence="4" key="1">
    <citation type="submission" date="2016-10" db="EMBL/GenBank/DDBJ databases">
        <authorList>
            <person name="Varghese N."/>
            <person name="Submissions S."/>
        </authorList>
    </citation>
    <scope>NUCLEOTIDE SEQUENCE [LARGE SCALE GENOMIC DNA]</scope>
    <source>
        <strain evidence="4">DSM 44718</strain>
    </source>
</reference>
<dbReference type="InterPro" id="IPR012341">
    <property type="entry name" value="6hp_glycosidase-like_sf"/>
</dbReference>
<evidence type="ECO:0000256" key="1">
    <source>
        <dbReference type="SAM" id="SignalP"/>
    </source>
</evidence>
<dbReference type="InterPro" id="IPR008999">
    <property type="entry name" value="Actin-crosslinking"/>
</dbReference>
<organism evidence="3 4">
    <name type="scientific">Asanoa ishikariensis</name>
    <dbReference type="NCBI Taxonomy" id="137265"/>
    <lineage>
        <taxon>Bacteria</taxon>
        <taxon>Bacillati</taxon>
        <taxon>Actinomycetota</taxon>
        <taxon>Actinomycetes</taxon>
        <taxon>Micromonosporales</taxon>
        <taxon>Micromonosporaceae</taxon>
        <taxon>Asanoa</taxon>
    </lineage>
</organism>
<keyword evidence="1" id="KW-0732">Signal</keyword>
<feature type="domain" description="Glycosyl hydrolase family 95 catalytic" evidence="2">
    <location>
        <begin position="309"/>
        <end position="543"/>
    </location>
</feature>
<evidence type="ECO:0000313" key="3">
    <source>
        <dbReference type="EMBL" id="SDZ32206.1"/>
    </source>
</evidence>
<dbReference type="InterPro" id="IPR054363">
    <property type="entry name" value="GH95_cat"/>
</dbReference>
<dbReference type="PANTHER" id="PTHR31084:SF0">
    <property type="entry name" value="ALPHA-L-FUCOSIDASE 2"/>
    <property type="match status" value="1"/>
</dbReference>